<name>A0A8S2L174_9BILA</name>
<comment type="caution">
    <text evidence="2">The sequence shown here is derived from an EMBL/GenBank/DDBJ whole genome shotgun (WGS) entry which is preliminary data.</text>
</comment>
<dbReference type="AlphaFoldDB" id="A0A8S2L174"/>
<sequence>MAQCQERIDRLVTTVNTLEQTIEQLQSAHNDLEQYGRGCGMRFYGIPENAYENTDELVTEIPKKLGVQVHETDIYASHSVGKKLANRSRPLIVRFLRYKTR</sequence>
<feature type="coiled-coil region" evidence="1">
    <location>
        <begin position="1"/>
        <end position="35"/>
    </location>
</feature>
<dbReference type="Proteomes" id="UP000682733">
    <property type="component" value="Unassembled WGS sequence"/>
</dbReference>
<keyword evidence="1" id="KW-0175">Coiled coil</keyword>
<evidence type="ECO:0000313" key="2">
    <source>
        <dbReference type="EMBL" id="CAF3877195.1"/>
    </source>
</evidence>
<organism evidence="2 3">
    <name type="scientific">Didymodactylos carnosus</name>
    <dbReference type="NCBI Taxonomy" id="1234261"/>
    <lineage>
        <taxon>Eukaryota</taxon>
        <taxon>Metazoa</taxon>
        <taxon>Spiralia</taxon>
        <taxon>Gnathifera</taxon>
        <taxon>Rotifera</taxon>
        <taxon>Eurotatoria</taxon>
        <taxon>Bdelloidea</taxon>
        <taxon>Philodinida</taxon>
        <taxon>Philodinidae</taxon>
        <taxon>Didymodactylos</taxon>
    </lineage>
</organism>
<dbReference type="Gene3D" id="3.30.70.1820">
    <property type="entry name" value="L1 transposable element, RRM domain"/>
    <property type="match status" value="1"/>
</dbReference>
<dbReference type="EMBL" id="CAJOBA010012938">
    <property type="protein sequence ID" value="CAF3877195.1"/>
    <property type="molecule type" value="Genomic_DNA"/>
</dbReference>
<feature type="non-terminal residue" evidence="2">
    <location>
        <position position="101"/>
    </location>
</feature>
<proteinExistence type="predicted"/>
<protein>
    <submittedName>
        <fullName evidence="2">Uncharacterized protein</fullName>
    </submittedName>
</protein>
<evidence type="ECO:0000313" key="3">
    <source>
        <dbReference type="Proteomes" id="UP000682733"/>
    </source>
</evidence>
<reference evidence="2" key="1">
    <citation type="submission" date="2021-02" db="EMBL/GenBank/DDBJ databases">
        <authorList>
            <person name="Nowell W R."/>
        </authorList>
    </citation>
    <scope>NUCLEOTIDE SEQUENCE</scope>
</reference>
<evidence type="ECO:0000256" key="1">
    <source>
        <dbReference type="SAM" id="Coils"/>
    </source>
</evidence>
<gene>
    <name evidence="2" type="ORF">TMI583_LOCUS19870</name>
</gene>
<accession>A0A8S2L174</accession>